<dbReference type="AlphaFoldDB" id="A1U7M0"/>
<reference evidence="2" key="1">
    <citation type="journal article" date="2011" name="Appl. Environ. Microbiol.">
        <title>Genomic potential of Marinobacter aquaeolei, a biogeochemical 'opportunitroph'.</title>
        <authorList>
            <person name="Singer E."/>
            <person name="Webb E.A."/>
            <person name="Nelson W.C."/>
            <person name="Heidelberg J.F."/>
            <person name="Ivanova N."/>
            <person name="Pati A."/>
            <person name="Edwards K.J."/>
        </authorList>
    </citation>
    <scope>NUCLEOTIDE SEQUENCE [LARGE SCALE GENOMIC DNA]</scope>
    <source>
        <strain evidence="2">ATCC 700491 / DSM 11845 / VT8</strain>
    </source>
</reference>
<dbReference type="RefSeq" id="WP_011783364.1">
    <property type="nucleotide sequence ID" value="NC_008738.1"/>
</dbReference>
<organism evidence="1 2">
    <name type="scientific">Marinobacter nauticus (strain ATCC 700491 / DSM 11845 / VT8)</name>
    <name type="common">Marinobacter aquaeolei</name>
    <dbReference type="NCBI Taxonomy" id="351348"/>
    <lineage>
        <taxon>Bacteria</taxon>
        <taxon>Pseudomonadati</taxon>
        <taxon>Pseudomonadota</taxon>
        <taxon>Gammaproteobacteria</taxon>
        <taxon>Pseudomonadales</taxon>
        <taxon>Marinobacteraceae</taxon>
        <taxon>Marinobacter</taxon>
    </lineage>
</organism>
<proteinExistence type="predicted"/>
<evidence type="ECO:0000313" key="2">
    <source>
        <dbReference type="Proteomes" id="UP000000998"/>
    </source>
</evidence>
<dbReference type="HOGENOM" id="CLU_1617043_0_0_6"/>
<dbReference type="Proteomes" id="UP000000998">
    <property type="component" value="Plasmid pMAQU01"/>
</dbReference>
<evidence type="ECO:0000313" key="1">
    <source>
        <dbReference type="EMBL" id="ABM20989.1"/>
    </source>
</evidence>
<protein>
    <submittedName>
        <fullName evidence="1">Uncharacterized protein</fullName>
    </submittedName>
</protein>
<dbReference type="OrthoDB" id="9764293at2"/>
<sequence>MGIASWRCAKTTKGIPVQRFQLTEVIAFLPNGDRVAGFLGNYENLLSISKVDEKNDPLPDDQNFPEHITGSIFELYAQAFNPPLTPLPDGDYRLADIDRILDNLKLVLVEEVAPTDTFENLPVSKHDPWAGYTYEYDEQWMLELDLALEFGKVRIPANVNTHSG</sequence>
<dbReference type="EMBL" id="CP000515">
    <property type="protein sequence ID" value="ABM20989.1"/>
    <property type="molecule type" value="Genomic_DNA"/>
</dbReference>
<geneLocation type="plasmid" evidence="1 2">
    <name>pMAQU01</name>
</geneLocation>
<name>A1U7M0_MARN8</name>
<keyword evidence="1" id="KW-0614">Plasmid</keyword>
<accession>A1U7M0</accession>
<gene>
    <name evidence="1" type="ordered locus">Maqu_4136</name>
</gene>
<dbReference type="KEGG" id="maq:Maqu_4136"/>